<feature type="region of interest" description="Disordered" evidence="6">
    <location>
        <begin position="48"/>
        <end position="203"/>
    </location>
</feature>
<dbReference type="GO" id="GO:0003779">
    <property type="term" value="F:actin binding"/>
    <property type="evidence" value="ECO:0007669"/>
    <property type="project" value="InterPro"/>
</dbReference>
<evidence type="ECO:0000259" key="7">
    <source>
        <dbReference type="PROSITE" id="PS51082"/>
    </source>
</evidence>
<feature type="region of interest" description="Disordered" evidence="6">
    <location>
        <begin position="229"/>
        <end position="289"/>
    </location>
</feature>
<dbReference type="InterPro" id="IPR018106">
    <property type="entry name" value="CAP_CS_N"/>
</dbReference>
<feature type="compositionally biased region" description="Low complexity" evidence="6">
    <location>
        <begin position="463"/>
        <end position="481"/>
    </location>
</feature>
<feature type="compositionally biased region" description="Polar residues" evidence="6">
    <location>
        <begin position="229"/>
        <end position="249"/>
    </location>
</feature>
<comment type="subcellular location">
    <subcellularLocation>
        <location evidence="1">Cell membrane</location>
        <topology evidence="1">Peripheral membrane protein</topology>
    </subcellularLocation>
</comment>
<dbReference type="InterPro" id="IPR028417">
    <property type="entry name" value="CAP_CS_C"/>
</dbReference>
<evidence type="ECO:0000313" key="10">
    <source>
        <dbReference type="Proteomes" id="UP000078541"/>
    </source>
</evidence>
<feature type="domain" description="WH2" evidence="7">
    <location>
        <begin position="690"/>
        <end position="711"/>
    </location>
</feature>
<dbReference type="STRING" id="34720.A0A195F1A6"/>
<organism evidence="9 10">
    <name type="scientific">Trachymyrmex septentrionalis</name>
    <dbReference type="NCBI Taxonomy" id="34720"/>
    <lineage>
        <taxon>Eukaryota</taxon>
        <taxon>Metazoa</taxon>
        <taxon>Ecdysozoa</taxon>
        <taxon>Arthropoda</taxon>
        <taxon>Hexapoda</taxon>
        <taxon>Insecta</taxon>
        <taxon>Pterygota</taxon>
        <taxon>Neoptera</taxon>
        <taxon>Endopterygota</taxon>
        <taxon>Hymenoptera</taxon>
        <taxon>Apocrita</taxon>
        <taxon>Aculeata</taxon>
        <taxon>Formicoidea</taxon>
        <taxon>Formicidae</taxon>
        <taxon>Myrmicinae</taxon>
        <taxon>Trachymyrmex</taxon>
    </lineage>
</organism>
<evidence type="ECO:0000256" key="3">
    <source>
        <dbReference type="ARBA" id="ARBA00022475"/>
    </source>
</evidence>
<protein>
    <submittedName>
        <fullName evidence="9">Adenylyl cyclase-associated protein 1</fullName>
    </submittedName>
</protein>
<evidence type="ECO:0000259" key="8">
    <source>
        <dbReference type="PROSITE" id="PS51329"/>
    </source>
</evidence>
<gene>
    <name evidence="9" type="ORF">ALC56_11355</name>
</gene>
<dbReference type="GO" id="GO:0005737">
    <property type="term" value="C:cytoplasm"/>
    <property type="evidence" value="ECO:0007669"/>
    <property type="project" value="TreeGrafter"/>
</dbReference>
<comment type="similarity">
    <text evidence="2">Belongs to the CAP family.</text>
</comment>
<dbReference type="InterPro" id="IPR013912">
    <property type="entry name" value="Adenylate_cyclase-assoc_CAP_C"/>
</dbReference>
<evidence type="ECO:0000256" key="2">
    <source>
        <dbReference type="ARBA" id="ARBA00007659"/>
    </source>
</evidence>
<dbReference type="PROSITE" id="PS01088">
    <property type="entry name" value="CAP_1"/>
    <property type="match status" value="1"/>
</dbReference>
<name>A0A195F1A6_9HYME</name>
<feature type="compositionally biased region" description="Basic and acidic residues" evidence="6">
    <location>
        <begin position="48"/>
        <end position="59"/>
    </location>
</feature>
<proteinExistence type="inferred from homology"/>
<feature type="domain" description="C-CAP/cofactor C-like" evidence="8">
    <location>
        <begin position="753"/>
        <end position="886"/>
    </location>
</feature>
<keyword evidence="5" id="KW-0175">Coiled coil</keyword>
<dbReference type="Pfam" id="PF21938">
    <property type="entry name" value="CAP_N"/>
    <property type="match status" value="1"/>
</dbReference>
<evidence type="ECO:0000256" key="1">
    <source>
        <dbReference type="ARBA" id="ARBA00004202"/>
    </source>
</evidence>
<dbReference type="GO" id="GO:0008179">
    <property type="term" value="F:adenylate cyclase binding"/>
    <property type="evidence" value="ECO:0007669"/>
    <property type="project" value="TreeGrafter"/>
</dbReference>
<evidence type="ECO:0000256" key="5">
    <source>
        <dbReference type="SAM" id="Coils"/>
    </source>
</evidence>
<dbReference type="PROSITE" id="PS51082">
    <property type="entry name" value="WH2"/>
    <property type="match status" value="1"/>
</dbReference>
<dbReference type="GO" id="GO:0000902">
    <property type="term" value="P:cell morphogenesis"/>
    <property type="evidence" value="ECO:0007669"/>
    <property type="project" value="TreeGrafter"/>
</dbReference>
<dbReference type="GO" id="GO:0007015">
    <property type="term" value="P:actin filament organization"/>
    <property type="evidence" value="ECO:0007669"/>
    <property type="project" value="TreeGrafter"/>
</dbReference>
<dbReference type="PROSITE" id="PS01089">
    <property type="entry name" value="CAP_2"/>
    <property type="match status" value="1"/>
</dbReference>
<dbReference type="Pfam" id="PF08603">
    <property type="entry name" value="CAP_C"/>
    <property type="match status" value="1"/>
</dbReference>
<reference evidence="9 10" key="1">
    <citation type="submission" date="2016-03" db="EMBL/GenBank/DDBJ databases">
        <title>Trachymyrmex septentrionalis WGS genome.</title>
        <authorList>
            <person name="Nygaard S."/>
            <person name="Hu H."/>
            <person name="Boomsma J."/>
            <person name="Zhang G."/>
        </authorList>
    </citation>
    <scope>NUCLEOTIDE SEQUENCE [LARGE SCALE GENOMIC DNA]</scope>
    <source>
        <strain evidence="9">Tsep2-gDNA-1</strain>
        <tissue evidence="9">Whole body</tissue>
    </source>
</reference>
<dbReference type="InterPro" id="IPR036223">
    <property type="entry name" value="CAP_C_sf"/>
</dbReference>
<sequence length="908" mass="99868">MFKCCVCNSASKANAEREDDTPVGSPKLTAASVEVDDEIKFATRVDKLNGDVQKSEKTSPENISLENKDVSLEDKVVSLENKDALPEDKDTPPEDKGASPESKDASLEDKDTSPEDKDASLEDKSISPEDKGTLSEDKDALPENKNVSLEDKDAPLEDKDAPLEDKDTPLENKDVSLKDKTISPEDKDVSLEDKNATLEDKDATLEDKDATLEDKDILLENKNASLNSTPIRVNSLNSTPIRVYSNGNTDIEESSSSSSTKETVEEAGEESVYKIVDDKDNSNLDGVAEDWTQPTENVDSIGTVAPVKMNLYDASGYIERTIDDGPEDEGDDSVFEGYPSENETIKKAPPVSSIPRWLSEEDDGEYVSGGCSGMQEPPATPVARDELALRRHRFFSDLLQAAQNSTEHRVRFDPLGPMVHTGRESTDKEEHLEELVNRLENVTRRLENVHFAVETQDTAVQTSTPSPRRSTSSGSSLSLSSKQETVPNPPTKMSIAGYEDFLAGPVKEYLQLSKKIGGDVDVHSKLVEKAFQIQLQFIHMAASRPAPTNQSEQVSLFAPMSAQIQQIQEFREKNRGSSFFNHLSAISESIPALGWVAVSPTPAPYVKEMNDAGQFYTNRVLKDWKEKDKIHIDWCKAWVQTLTDLQQYVRQHHTTGLVWGKTGAPAGACIPPPPPPSMPIGDIAPMLNDDRSALFAQINQGEDITKSLKKVTSDMQTHKNPALRSGPAPFKAPTVNAIPMKTVMSANTPIDKPPVFTRDGKKWLVEYHKGENLVIDNVEMNNVVYMFRCQDSTLTVKGKVNSVVMDSCRKSSVVFDSLVSSIEFVNCQSVQMQVLGKVPTISIDKTDGCQMYLSTDSLGVELITSKSSEMNVMVPKANGDYSEYPVPEQFKTIISKNGLNTMAVDSLG</sequence>
<dbReference type="InterPro" id="IPR001837">
    <property type="entry name" value="Adenylate_cyclase-assoc_CAP"/>
</dbReference>
<dbReference type="Gene3D" id="2.160.20.70">
    <property type="match status" value="1"/>
</dbReference>
<dbReference type="OrthoDB" id="1601at2759"/>
<dbReference type="InterPro" id="IPR017901">
    <property type="entry name" value="C-CAP_CF_C-like"/>
</dbReference>
<dbReference type="Proteomes" id="UP000078541">
    <property type="component" value="Unassembled WGS sequence"/>
</dbReference>
<feature type="compositionally biased region" description="Basic and acidic residues" evidence="6">
    <location>
        <begin position="271"/>
        <end position="282"/>
    </location>
</feature>
<dbReference type="InterPro" id="IPR053950">
    <property type="entry name" value="CAP_N"/>
</dbReference>
<dbReference type="KEGG" id="tsep:108752904"/>
<dbReference type="PROSITE" id="PS51329">
    <property type="entry name" value="C_CAP_COFACTOR_C"/>
    <property type="match status" value="1"/>
</dbReference>
<dbReference type="FunFam" id="1.25.40.330:FF:000001">
    <property type="entry name" value="Adenylyl cyclase-associated protein"/>
    <property type="match status" value="1"/>
</dbReference>
<dbReference type="InterPro" id="IPR016098">
    <property type="entry name" value="CAP/MinC_C"/>
</dbReference>
<keyword evidence="3" id="KW-1003">Cell membrane</keyword>
<dbReference type="PANTHER" id="PTHR10652:SF0">
    <property type="entry name" value="ADENYLYL CYCLASE-ASSOCIATED PROTEIN"/>
    <property type="match status" value="1"/>
</dbReference>
<dbReference type="InterPro" id="IPR006599">
    <property type="entry name" value="CARP_motif"/>
</dbReference>
<dbReference type="SMART" id="SM00673">
    <property type="entry name" value="CARP"/>
    <property type="match status" value="2"/>
</dbReference>
<evidence type="ECO:0000256" key="4">
    <source>
        <dbReference type="ARBA" id="ARBA00023136"/>
    </source>
</evidence>
<dbReference type="GO" id="GO:0005886">
    <property type="term" value="C:plasma membrane"/>
    <property type="evidence" value="ECO:0007669"/>
    <property type="project" value="UniProtKB-SubCell"/>
</dbReference>
<dbReference type="EMBL" id="KQ981864">
    <property type="protein sequence ID" value="KYN34248.1"/>
    <property type="molecule type" value="Genomic_DNA"/>
</dbReference>
<dbReference type="GO" id="GO:0019933">
    <property type="term" value="P:cAMP-mediated signaling"/>
    <property type="evidence" value="ECO:0007669"/>
    <property type="project" value="TreeGrafter"/>
</dbReference>
<evidence type="ECO:0000256" key="6">
    <source>
        <dbReference type="SAM" id="MobiDB-lite"/>
    </source>
</evidence>
<dbReference type="SUPFAM" id="SSF101278">
    <property type="entry name" value="N-terminal domain of adenylylcyclase associated protein, CAP"/>
    <property type="match status" value="1"/>
</dbReference>
<feature type="compositionally biased region" description="Basic and acidic residues" evidence="6">
    <location>
        <begin position="66"/>
        <end position="203"/>
    </location>
</feature>
<dbReference type="SUPFAM" id="SSF69340">
    <property type="entry name" value="C-terminal domain of adenylylcyclase associated protein"/>
    <property type="match status" value="1"/>
</dbReference>
<keyword evidence="10" id="KW-1185">Reference proteome</keyword>
<dbReference type="AlphaFoldDB" id="A0A195F1A6"/>
<dbReference type="FunFam" id="2.160.20.70:FF:000001">
    <property type="entry name" value="Adenylyl cyclase-associated protein"/>
    <property type="match status" value="1"/>
</dbReference>
<feature type="coiled-coil region" evidence="5">
    <location>
        <begin position="425"/>
        <end position="452"/>
    </location>
</feature>
<keyword evidence="4" id="KW-0472">Membrane</keyword>
<dbReference type="Gene3D" id="1.25.40.330">
    <property type="entry name" value="Adenylate cyclase-associated CAP, N-terminal domain"/>
    <property type="match status" value="1"/>
</dbReference>
<evidence type="ECO:0000313" key="9">
    <source>
        <dbReference type="EMBL" id="KYN34248.1"/>
    </source>
</evidence>
<dbReference type="PANTHER" id="PTHR10652">
    <property type="entry name" value="ADENYLYL CYCLASE-ASSOCIATED PROTEIN"/>
    <property type="match status" value="1"/>
</dbReference>
<dbReference type="InterPro" id="IPR036222">
    <property type="entry name" value="CAP_N_sf"/>
</dbReference>
<dbReference type="InterPro" id="IPR003124">
    <property type="entry name" value="WH2_dom"/>
</dbReference>
<feature type="region of interest" description="Disordered" evidence="6">
    <location>
        <begin position="453"/>
        <end position="492"/>
    </location>
</feature>
<accession>A0A195F1A6</accession>